<reference evidence="2 3" key="1">
    <citation type="submission" date="2022-04" db="EMBL/GenBank/DDBJ databases">
        <title>Positive selection, recombination, and allopatry shape intraspecific diversity of widespread and dominant cyanobacteria.</title>
        <authorList>
            <person name="Wei J."/>
            <person name="Shu W."/>
            <person name="Hu C."/>
        </authorList>
    </citation>
    <scope>NUCLEOTIDE SEQUENCE [LARGE SCALE GENOMIC DNA]</scope>
    <source>
        <strain evidence="2 3">GB2-A5</strain>
    </source>
</reference>
<name>A0ABV0JK47_9CYAN</name>
<accession>A0ABV0JK47</accession>
<dbReference type="InterPro" id="IPR013424">
    <property type="entry name" value="Ice-binding_C"/>
</dbReference>
<dbReference type="NCBIfam" id="TIGR02595">
    <property type="entry name" value="PEP_CTERM"/>
    <property type="match status" value="1"/>
</dbReference>
<keyword evidence="3" id="KW-1185">Reference proteome</keyword>
<sequence length="459" mass="47790">MKLKQFTLTFLIGLTAITGTKAAQAASLTVVVDGVSNARAVSFGPDGTLYVAEPGIGGNGKCQASPSTIFQPICAGNSGSVVKLTPDGQQSRIFQNFQSLAEQPSGNQGAGPQDLQFDSFGNAYLLTGFAGYPGNRDAETIALGANFPIPPTQLATFPPAAPDEVLNTSNLAKLFKADLITQELTEIFDFGKYEIINNPDGGDVVTNPYDLTISGDTAYVIDGGGNVAYSLKLDGSDAKAVALPLNIITNPKLPPLPPGVELPPGLINFLPPDEAGNPRITIQSVPTGGAIGPDGALYVGEYSGFPYPQDQARIFRIGENGIPEVYAEGFNAITELTFDKQGNLLVLQFSDLSQLTSPNIQNLPGSLIQLAPDGTRTTLVAAGEGLESADGLAIGPDNQIYVTTRGVGPGRGQVVRVDTTPVPEPASVLGLLAIGTITAVARKGNKQKHKNSKALTETI</sequence>
<dbReference type="Proteomes" id="UP001442494">
    <property type="component" value="Unassembled WGS sequence"/>
</dbReference>
<feature type="chain" id="PRO_5045059373" evidence="1">
    <location>
        <begin position="26"/>
        <end position="459"/>
    </location>
</feature>
<dbReference type="InterPro" id="IPR011042">
    <property type="entry name" value="6-blade_b-propeller_TolB-like"/>
</dbReference>
<evidence type="ECO:0000256" key="1">
    <source>
        <dbReference type="SAM" id="SignalP"/>
    </source>
</evidence>
<feature type="signal peptide" evidence="1">
    <location>
        <begin position="1"/>
        <end position="25"/>
    </location>
</feature>
<protein>
    <submittedName>
        <fullName evidence="2">ScyD/ScyE family protein</fullName>
    </submittedName>
</protein>
<organism evidence="2 3">
    <name type="scientific">Funiculus sociatus GB2-A5</name>
    <dbReference type="NCBI Taxonomy" id="2933946"/>
    <lineage>
        <taxon>Bacteria</taxon>
        <taxon>Bacillati</taxon>
        <taxon>Cyanobacteriota</taxon>
        <taxon>Cyanophyceae</taxon>
        <taxon>Coleofasciculales</taxon>
        <taxon>Coleofasciculaceae</taxon>
        <taxon>Funiculus</taxon>
    </lineage>
</organism>
<keyword evidence="1" id="KW-0732">Signal</keyword>
<gene>
    <name evidence="2" type="ORF">NDI37_04935</name>
</gene>
<dbReference type="NCBIfam" id="NF033206">
    <property type="entry name" value="ScyE_fam"/>
    <property type="match status" value="1"/>
</dbReference>
<dbReference type="InterPro" id="IPR048031">
    <property type="entry name" value="ScyD/ScyE-like"/>
</dbReference>
<dbReference type="EMBL" id="JAMPKK010000007">
    <property type="protein sequence ID" value="MEP0863809.1"/>
    <property type="molecule type" value="Genomic_DNA"/>
</dbReference>
<dbReference type="SUPFAM" id="SSF63829">
    <property type="entry name" value="Calcium-dependent phosphotriesterase"/>
    <property type="match status" value="1"/>
</dbReference>
<dbReference type="Gene3D" id="2.120.10.30">
    <property type="entry name" value="TolB, C-terminal domain"/>
    <property type="match status" value="1"/>
</dbReference>
<dbReference type="RefSeq" id="WP_190417374.1">
    <property type="nucleotide sequence ID" value="NZ_JAMPKK010000007.1"/>
</dbReference>
<comment type="caution">
    <text evidence="2">The sequence shown here is derived from an EMBL/GenBank/DDBJ whole genome shotgun (WGS) entry which is preliminary data.</text>
</comment>
<evidence type="ECO:0000313" key="2">
    <source>
        <dbReference type="EMBL" id="MEP0863809.1"/>
    </source>
</evidence>
<evidence type="ECO:0000313" key="3">
    <source>
        <dbReference type="Proteomes" id="UP001442494"/>
    </source>
</evidence>
<proteinExistence type="predicted"/>